<dbReference type="Gene3D" id="2.30.30.40">
    <property type="entry name" value="SH3 Domains"/>
    <property type="match status" value="1"/>
</dbReference>
<dbReference type="InterPro" id="IPR039315">
    <property type="entry name" value="CheW"/>
</dbReference>
<dbReference type="AlphaFoldDB" id="A0A1F5YQA8"/>
<dbReference type="GO" id="GO:0007165">
    <property type="term" value="P:signal transduction"/>
    <property type="evidence" value="ECO:0007669"/>
    <property type="project" value="InterPro"/>
</dbReference>
<protein>
    <submittedName>
        <fullName evidence="3">Chemotaxis protein</fullName>
    </submittedName>
</protein>
<dbReference type="Gene3D" id="2.40.50.180">
    <property type="entry name" value="CheA-289, Domain 4"/>
    <property type="match status" value="1"/>
</dbReference>
<dbReference type="PANTHER" id="PTHR22617:SF23">
    <property type="entry name" value="CHEMOTAXIS PROTEIN CHEW"/>
    <property type="match status" value="1"/>
</dbReference>
<dbReference type="Proteomes" id="UP000179129">
    <property type="component" value="Unassembled WGS sequence"/>
</dbReference>
<dbReference type="PROSITE" id="PS50851">
    <property type="entry name" value="CHEW"/>
    <property type="match status" value="1"/>
</dbReference>
<dbReference type="InterPro" id="IPR036061">
    <property type="entry name" value="CheW-like_dom_sf"/>
</dbReference>
<name>A0A1F5YQA8_9BACT</name>
<evidence type="ECO:0000256" key="1">
    <source>
        <dbReference type="SAM" id="MobiDB-lite"/>
    </source>
</evidence>
<dbReference type="EMBL" id="MFIX01000185">
    <property type="protein sequence ID" value="OGG02369.1"/>
    <property type="molecule type" value="Genomic_DNA"/>
</dbReference>
<feature type="region of interest" description="Disordered" evidence="1">
    <location>
        <begin position="1"/>
        <end position="20"/>
    </location>
</feature>
<dbReference type="SMART" id="SM00260">
    <property type="entry name" value="CheW"/>
    <property type="match status" value="1"/>
</dbReference>
<gene>
    <name evidence="3" type="ORF">A3F83_12325</name>
</gene>
<organism evidence="3 4">
    <name type="scientific">Candidatus Glassbacteria bacterium RIFCSPLOWO2_12_FULL_58_11</name>
    <dbReference type="NCBI Taxonomy" id="1817867"/>
    <lineage>
        <taxon>Bacteria</taxon>
        <taxon>Candidatus Glassiibacteriota</taxon>
    </lineage>
</organism>
<dbReference type="STRING" id="1817867.A3F83_12325"/>
<dbReference type="PANTHER" id="PTHR22617">
    <property type="entry name" value="CHEMOTAXIS SENSOR HISTIDINE KINASE-RELATED"/>
    <property type="match status" value="1"/>
</dbReference>
<proteinExistence type="predicted"/>
<dbReference type="SUPFAM" id="SSF50341">
    <property type="entry name" value="CheW-like"/>
    <property type="match status" value="1"/>
</dbReference>
<reference evidence="3 4" key="1">
    <citation type="journal article" date="2016" name="Nat. Commun.">
        <title>Thousands of microbial genomes shed light on interconnected biogeochemical processes in an aquifer system.</title>
        <authorList>
            <person name="Anantharaman K."/>
            <person name="Brown C.T."/>
            <person name="Hug L.A."/>
            <person name="Sharon I."/>
            <person name="Castelle C.J."/>
            <person name="Probst A.J."/>
            <person name="Thomas B.C."/>
            <person name="Singh A."/>
            <person name="Wilkins M.J."/>
            <person name="Karaoz U."/>
            <person name="Brodie E.L."/>
            <person name="Williams K.H."/>
            <person name="Hubbard S.S."/>
            <person name="Banfield J.F."/>
        </authorList>
    </citation>
    <scope>NUCLEOTIDE SEQUENCE [LARGE SCALE GENOMIC DNA]</scope>
</reference>
<accession>A0A1F5YQA8</accession>
<sequence length="193" mass="21267">MAKAKKKLESASVEWGREPGPDEAKKILQARAHDLSRELVAKDAGGSALEVVVFILANETYAIETEYIREVYPLRNFTPLPCTPQFVLGLVNVRGQILSVIDIKKFFNLPEKGLTELNKIIILQKDGTEFGLLADLILGVRSIPTGTLQSPAALSTVINEKYLKGVTDERVVVLEADRLLSDPQIIVNEEVEA</sequence>
<evidence type="ECO:0000259" key="2">
    <source>
        <dbReference type="PROSITE" id="PS50851"/>
    </source>
</evidence>
<evidence type="ECO:0000313" key="3">
    <source>
        <dbReference type="EMBL" id="OGG02369.1"/>
    </source>
</evidence>
<dbReference type="Pfam" id="PF01584">
    <property type="entry name" value="CheW"/>
    <property type="match status" value="1"/>
</dbReference>
<comment type="caution">
    <text evidence="3">The sequence shown here is derived from an EMBL/GenBank/DDBJ whole genome shotgun (WGS) entry which is preliminary data.</text>
</comment>
<dbReference type="InterPro" id="IPR002545">
    <property type="entry name" value="CheW-lke_dom"/>
</dbReference>
<feature type="domain" description="CheW-like" evidence="2">
    <location>
        <begin position="48"/>
        <end position="193"/>
    </location>
</feature>
<dbReference type="GO" id="GO:0006935">
    <property type="term" value="P:chemotaxis"/>
    <property type="evidence" value="ECO:0007669"/>
    <property type="project" value="InterPro"/>
</dbReference>
<evidence type="ECO:0000313" key="4">
    <source>
        <dbReference type="Proteomes" id="UP000179129"/>
    </source>
</evidence>
<dbReference type="GO" id="GO:0005829">
    <property type="term" value="C:cytosol"/>
    <property type="evidence" value="ECO:0007669"/>
    <property type="project" value="TreeGrafter"/>
</dbReference>